<organism evidence="1 2">
    <name type="scientific">Halomarina halobia</name>
    <dbReference type="NCBI Taxonomy" id="3033386"/>
    <lineage>
        <taxon>Archaea</taxon>
        <taxon>Methanobacteriati</taxon>
        <taxon>Methanobacteriota</taxon>
        <taxon>Stenosarchaea group</taxon>
        <taxon>Halobacteria</taxon>
        <taxon>Halobacteriales</taxon>
        <taxon>Natronomonadaceae</taxon>
        <taxon>Halomarina</taxon>
    </lineage>
</organism>
<sequence length="53" mass="6045">MSTSRPERIDAASDREVRAVACRTRPERTVIIEEGNVDGWLSSDLVVDLPRYR</sequence>
<evidence type="ECO:0000313" key="2">
    <source>
        <dbReference type="Proteomes" id="UP001596547"/>
    </source>
</evidence>
<protein>
    <submittedName>
        <fullName evidence="1">Uncharacterized protein</fullName>
    </submittedName>
</protein>
<accession>A0ABD6ABU3</accession>
<dbReference type="EMBL" id="JBHTBF010000002">
    <property type="protein sequence ID" value="MFC7317920.1"/>
    <property type="molecule type" value="Genomic_DNA"/>
</dbReference>
<dbReference type="GeneID" id="79315397"/>
<dbReference type="RefSeq" id="WP_276302844.1">
    <property type="nucleotide sequence ID" value="NZ_CP119992.1"/>
</dbReference>
<proteinExistence type="predicted"/>
<dbReference type="AlphaFoldDB" id="A0ABD6ABU3"/>
<keyword evidence="2" id="KW-1185">Reference proteome</keyword>
<name>A0ABD6ABU3_9EURY</name>
<reference evidence="1 2" key="1">
    <citation type="journal article" date="2019" name="Int. J. Syst. Evol. Microbiol.">
        <title>The Global Catalogue of Microorganisms (GCM) 10K type strain sequencing project: providing services to taxonomists for standard genome sequencing and annotation.</title>
        <authorList>
            <consortium name="The Broad Institute Genomics Platform"/>
            <consortium name="The Broad Institute Genome Sequencing Center for Infectious Disease"/>
            <person name="Wu L."/>
            <person name="Ma J."/>
        </authorList>
    </citation>
    <scope>NUCLEOTIDE SEQUENCE [LARGE SCALE GENOMIC DNA]</scope>
    <source>
        <strain evidence="1 2">PSR21</strain>
    </source>
</reference>
<gene>
    <name evidence="1" type="ORF">ACFQPE_14125</name>
</gene>
<dbReference type="Proteomes" id="UP001596547">
    <property type="component" value="Unassembled WGS sequence"/>
</dbReference>
<evidence type="ECO:0000313" key="1">
    <source>
        <dbReference type="EMBL" id="MFC7317920.1"/>
    </source>
</evidence>
<comment type="caution">
    <text evidence="1">The sequence shown here is derived from an EMBL/GenBank/DDBJ whole genome shotgun (WGS) entry which is preliminary data.</text>
</comment>